<sequence length="166" mass="18998">MEPKPSKVKGVTSSIHGSKRTKRASEEEQDDMSISSQSLKCYGSVGSRSKKGVDDPVLFVNERKARIDNMLSHLYNIQMPQLRMNGVFEKYLNMDYPMSEHLRALCRVAPEFEEPFDDDMAIEDEMARVDSDIESSDAEKKSSKMEKLLFPPLRTRIRGPWSSFTL</sequence>
<keyword evidence="3" id="KW-1185">Reference proteome</keyword>
<dbReference type="Proteomes" id="UP000823775">
    <property type="component" value="Unassembled WGS sequence"/>
</dbReference>
<gene>
    <name evidence="2" type="ORF">HAX54_048914</name>
</gene>
<reference evidence="2 3" key="1">
    <citation type="journal article" date="2021" name="BMC Genomics">
        <title>Datura genome reveals duplications of psychoactive alkaloid biosynthetic genes and high mutation rate following tissue culture.</title>
        <authorList>
            <person name="Rajewski A."/>
            <person name="Carter-House D."/>
            <person name="Stajich J."/>
            <person name="Litt A."/>
        </authorList>
    </citation>
    <scope>NUCLEOTIDE SEQUENCE [LARGE SCALE GENOMIC DNA]</scope>
    <source>
        <strain evidence="2">AR-01</strain>
    </source>
</reference>
<comment type="caution">
    <text evidence="2">The sequence shown here is derived from an EMBL/GenBank/DDBJ whole genome shotgun (WGS) entry which is preliminary data.</text>
</comment>
<accession>A0ABS8WJW2</accession>
<protein>
    <submittedName>
        <fullName evidence="2">Uncharacterized protein</fullName>
    </submittedName>
</protein>
<dbReference type="EMBL" id="JACEIK010008172">
    <property type="protein sequence ID" value="MCE3051103.1"/>
    <property type="molecule type" value="Genomic_DNA"/>
</dbReference>
<name>A0ABS8WJW2_DATST</name>
<feature type="region of interest" description="Disordered" evidence="1">
    <location>
        <begin position="1"/>
        <end position="37"/>
    </location>
</feature>
<proteinExistence type="predicted"/>
<evidence type="ECO:0000313" key="2">
    <source>
        <dbReference type="EMBL" id="MCE3051103.1"/>
    </source>
</evidence>
<evidence type="ECO:0000256" key="1">
    <source>
        <dbReference type="SAM" id="MobiDB-lite"/>
    </source>
</evidence>
<evidence type="ECO:0000313" key="3">
    <source>
        <dbReference type="Proteomes" id="UP000823775"/>
    </source>
</evidence>
<organism evidence="2 3">
    <name type="scientific">Datura stramonium</name>
    <name type="common">Jimsonweed</name>
    <name type="synonym">Common thornapple</name>
    <dbReference type="NCBI Taxonomy" id="4076"/>
    <lineage>
        <taxon>Eukaryota</taxon>
        <taxon>Viridiplantae</taxon>
        <taxon>Streptophyta</taxon>
        <taxon>Embryophyta</taxon>
        <taxon>Tracheophyta</taxon>
        <taxon>Spermatophyta</taxon>
        <taxon>Magnoliopsida</taxon>
        <taxon>eudicotyledons</taxon>
        <taxon>Gunneridae</taxon>
        <taxon>Pentapetalae</taxon>
        <taxon>asterids</taxon>
        <taxon>lamiids</taxon>
        <taxon>Solanales</taxon>
        <taxon>Solanaceae</taxon>
        <taxon>Solanoideae</taxon>
        <taxon>Datureae</taxon>
        <taxon>Datura</taxon>
    </lineage>
</organism>